<dbReference type="Pfam" id="PF01610">
    <property type="entry name" value="DDE_Tnp_ISL3"/>
    <property type="match status" value="1"/>
</dbReference>
<proteinExistence type="predicted"/>
<feature type="non-terminal residue" evidence="3">
    <location>
        <position position="196"/>
    </location>
</feature>
<evidence type="ECO:0000313" key="3">
    <source>
        <dbReference type="EMBL" id="GFP36211.1"/>
    </source>
</evidence>
<gene>
    <name evidence="3" type="ORF">HKBW3S43_01999</name>
</gene>
<accession>A0A6V8PZV8</accession>
<dbReference type="InterPro" id="IPR047951">
    <property type="entry name" value="Transpos_ISL3"/>
</dbReference>
<protein>
    <submittedName>
        <fullName evidence="3">Transposase</fullName>
    </submittedName>
</protein>
<dbReference type="InterPro" id="IPR032877">
    <property type="entry name" value="Transposase_HTH"/>
</dbReference>
<dbReference type="EMBL" id="BLSB01000487">
    <property type="protein sequence ID" value="GFP36211.1"/>
    <property type="molecule type" value="Genomic_DNA"/>
</dbReference>
<dbReference type="PANTHER" id="PTHR33498">
    <property type="entry name" value="TRANSPOSASE FOR INSERTION SEQUENCE ELEMENT IS1557"/>
    <property type="match status" value="1"/>
</dbReference>
<evidence type="ECO:0000259" key="1">
    <source>
        <dbReference type="Pfam" id="PF01610"/>
    </source>
</evidence>
<sequence>DCPECGVVTEKLAFCEPRLTYTKRLAAEVALSCREIRSLKAVAGEYALDWKTVKEIDKQALEEELPTPAETPARLLAVDEFSIKKRHKYGTTVIDAEAPAVLWVGKDRRQETLEEFFSLFGEKNCSGVEAVAMDMWDPYEAAVRKHCYGTEIVYDPFHIISAYGREVVDKVRVSETKRAQEKYKDLYKGTRYILLS</sequence>
<evidence type="ECO:0000313" key="4">
    <source>
        <dbReference type="Proteomes" id="UP000576480"/>
    </source>
</evidence>
<comment type="caution">
    <text evidence="3">The sequence shown here is derived from an EMBL/GenBank/DDBJ whole genome shotgun (WGS) entry which is preliminary data.</text>
</comment>
<dbReference type="InterPro" id="IPR002560">
    <property type="entry name" value="Transposase_DDE"/>
</dbReference>
<dbReference type="PANTHER" id="PTHR33498:SF1">
    <property type="entry name" value="TRANSPOSASE FOR INSERTION SEQUENCE ELEMENT IS1557"/>
    <property type="match status" value="1"/>
</dbReference>
<dbReference type="Proteomes" id="UP000576480">
    <property type="component" value="Unassembled WGS sequence"/>
</dbReference>
<dbReference type="RefSeq" id="WP_176230571.1">
    <property type="nucleotide sequence ID" value="NZ_BLSB01000487.1"/>
</dbReference>
<organism evidence="3 4">
    <name type="scientific">Candidatus Hakubella thermalkaliphila</name>
    <dbReference type="NCBI Taxonomy" id="2754717"/>
    <lineage>
        <taxon>Bacteria</taxon>
        <taxon>Bacillati</taxon>
        <taxon>Actinomycetota</taxon>
        <taxon>Actinomycetota incertae sedis</taxon>
        <taxon>Candidatus Hakubellales</taxon>
        <taxon>Candidatus Hakubellaceae</taxon>
        <taxon>Candidatus Hakubella</taxon>
    </lineage>
</organism>
<feature type="domain" description="Transposase IS204/IS1001/IS1096/IS1165 DDE" evidence="1">
    <location>
        <begin position="76"/>
        <end position="195"/>
    </location>
</feature>
<feature type="non-terminal residue" evidence="3">
    <location>
        <position position="1"/>
    </location>
</feature>
<reference evidence="3 4" key="1">
    <citation type="journal article" date="2020" name="Front. Microbiol.">
        <title>Single-cell genomics of novel Actinobacteria with the Wood-Ljungdahl pathway discovered in a serpentinizing system.</title>
        <authorList>
            <person name="Merino N."/>
            <person name="Kawai M."/>
            <person name="Boyd E.S."/>
            <person name="Colman D.R."/>
            <person name="McGlynn S.E."/>
            <person name="Nealson K.H."/>
            <person name="Kurokawa K."/>
            <person name="Hongoh Y."/>
        </authorList>
    </citation>
    <scope>NUCLEOTIDE SEQUENCE [LARGE SCALE GENOMIC DNA]</scope>
    <source>
        <strain evidence="3 4">S43</strain>
    </source>
</reference>
<dbReference type="Pfam" id="PF13542">
    <property type="entry name" value="HTH_Tnp_ISL3"/>
    <property type="match status" value="1"/>
</dbReference>
<feature type="domain" description="Transposase IS204/IS1001/IS1096/IS1165 helix-turn-helix" evidence="2">
    <location>
        <begin position="17"/>
        <end position="59"/>
    </location>
</feature>
<evidence type="ECO:0000259" key="2">
    <source>
        <dbReference type="Pfam" id="PF13542"/>
    </source>
</evidence>
<name>A0A6V8PZV8_9ACTN</name>
<dbReference type="AlphaFoldDB" id="A0A6V8PZV8"/>